<accession>W6QD75</accession>
<keyword evidence="2" id="KW-1185">Reference proteome</keyword>
<gene>
    <name evidence="1" type="ORF">PROQFM164_S03g001144</name>
</gene>
<evidence type="ECO:0000313" key="2">
    <source>
        <dbReference type="Proteomes" id="UP000030686"/>
    </source>
</evidence>
<evidence type="ECO:0000313" key="1">
    <source>
        <dbReference type="EMBL" id="CDM34420.1"/>
    </source>
</evidence>
<reference evidence="1" key="1">
    <citation type="journal article" date="2014" name="Nat. Commun.">
        <title>Multiple recent horizontal transfers of a large genomic region in cheese making fungi.</title>
        <authorList>
            <person name="Cheeseman K."/>
            <person name="Ropars J."/>
            <person name="Renault P."/>
            <person name="Dupont J."/>
            <person name="Gouzy J."/>
            <person name="Branca A."/>
            <person name="Abraham A.L."/>
            <person name="Ceppi M."/>
            <person name="Conseiller E."/>
            <person name="Debuchy R."/>
            <person name="Malagnac F."/>
            <person name="Goarin A."/>
            <person name="Silar P."/>
            <person name="Lacoste S."/>
            <person name="Sallet E."/>
            <person name="Bensimon A."/>
            <person name="Giraud T."/>
            <person name="Brygoo Y."/>
        </authorList>
    </citation>
    <scope>NUCLEOTIDE SEQUENCE [LARGE SCALE GENOMIC DNA]</scope>
    <source>
        <strain evidence="1">FM164</strain>
    </source>
</reference>
<name>W6QD75_PENRF</name>
<sequence length="151" mass="16478">MSRVGAVRAVKAVKASPLDGPSREDLEAGPLTQVSNVHDLRYAPPLCLSSLGALLQRWTCTKCKPIELRELQVCMEYQPTPFSSSAGTPRPNIMAQIRDEPSYIHPKTQNHLLAPTRSNSHIPSGPFPHPLSTSKMSISKTPHFASTVGVR</sequence>
<dbReference type="EMBL" id="HG792017">
    <property type="protein sequence ID" value="CDM34420.1"/>
    <property type="molecule type" value="Genomic_DNA"/>
</dbReference>
<proteinExistence type="predicted"/>
<protein>
    <submittedName>
        <fullName evidence="1">Genomic scaffold, ProqFM164S03</fullName>
    </submittedName>
</protein>
<dbReference type="Proteomes" id="UP000030686">
    <property type="component" value="Unassembled WGS sequence"/>
</dbReference>
<organism evidence="1 2">
    <name type="scientific">Penicillium roqueforti (strain FM164)</name>
    <dbReference type="NCBI Taxonomy" id="1365484"/>
    <lineage>
        <taxon>Eukaryota</taxon>
        <taxon>Fungi</taxon>
        <taxon>Dikarya</taxon>
        <taxon>Ascomycota</taxon>
        <taxon>Pezizomycotina</taxon>
        <taxon>Eurotiomycetes</taxon>
        <taxon>Eurotiomycetidae</taxon>
        <taxon>Eurotiales</taxon>
        <taxon>Aspergillaceae</taxon>
        <taxon>Penicillium</taxon>
    </lineage>
</organism>
<dbReference type="AlphaFoldDB" id="W6QD75"/>